<reference evidence="2 3" key="1">
    <citation type="submission" date="2024-02" db="EMBL/GenBank/DDBJ databases">
        <authorList>
            <person name="Chen Y."/>
            <person name="Shah S."/>
            <person name="Dougan E. K."/>
            <person name="Thang M."/>
            <person name="Chan C."/>
        </authorList>
    </citation>
    <scope>NUCLEOTIDE SEQUENCE [LARGE SCALE GENOMIC DNA]</scope>
</reference>
<proteinExistence type="predicted"/>
<dbReference type="EMBL" id="CAXAMM010024883">
    <property type="protein sequence ID" value="CAK9056100.1"/>
    <property type="molecule type" value="Genomic_DNA"/>
</dbReference>
<keyword evidence="3" id="KW-1185">Reference proteome</keyword>
<organism evidence="2 3">
    <name type="scientific">Durusdinium trenchii</name>
    <dbReference type="NCBI Taxonomy" id="1381693"/>
    <lineage>
        <taxon>Eukaryota</taxon>
        <taxon>Sar</taxon>
        <taxon>Alveolata</taxon>
        <taxon>Dinophyceae</taxon>
        <taxon>Suessiales</taxon>
        <taxon>Symbiodiniaceae</taxon>
        <taxon>Durusdinium</taxon>
    </lineage>
</organism>
<accession>A0ABP0MX49</accession>
<gene>
    <name evidence="2" type="ORF">SCF082_LOCUS30269</name>
</gene>
<dbReference type="Proteomes" id="UP001642464">
    <property type="component" value="Unassembled WGS sequence"/>
</dbReference>
<comment type="caution">
    <text evidence="2">The sequence shown here is derived from an EMBL/GenBank/DDBJ whole genome shotgun (WGS) entry which is preliminary data.</text>
</comment>
<feature type="region of interest" description="Disordered" evidence="1">
    <location>
        <begin position="1"/>
        <end position="90"/>
    </location>
</feature>
<feature type="region of interest" description="Disordered" evidence="1">
    <location>
        <begin position="520"/>
        <end position="541"/>
    </location>
</feature>
<evidence type="ECO:0000313" key="2">
    <source>
        <dbReference type="EMBL" id="CAK9056100.1"/>
    </source>
</evidence>
<feature type="non-terminal residue" evidence="2">
    <location>
        <position position="541"/>
    </location>
</feature>
<name>A0ABP0MX49_9DINO</name>
<evidence type="ECO:0000256" key="1">
    <source>
        <dbReference type="SAM" id="MobiDB-lite"/>
    </source>
</evidence>
<sequence>MSTPSSKIKIPKKKSGDKNAPLSRLLGDSFASPSAAPKTVPPSGSRSKRRDDLSKEVGGVRDEDDSLSGVGLGDSDELTPDHPLYGSIRSKDMDTVVVDSNPDVSSDLLPTSARDLRAQGVVPLSKVTLGDLLEATSSQELRARSDYPDWELFVSANRLPGICPGRLPLDEGDVRAAFSSVVRCRNDSRQLAEILCCILSSSEWMDLTYLRVDRLFRELWVFLFRNGIGADDALALLDYGDLKFDVLCPILNQLATKKSLWHIVQAVRIAQGCPERLYLSGEVRFSAILRIVSNPSLLQVRDSTGDSSQRVPSTVSFDPSVKGHAPPDLDLPLLAVDASDFLDYRKSVEYVFQSRGVKQYLTETDEQKLVSSWSEAFCARLHASIAKSTISYINEQLKNETSVARLWDGIKNCFDDAGQQLDRELRQWITLFNLSVDHVDDFAGFLNTYKTAISQLRSVNSIALGDDAVMRALIIRAVSCEEFHSVMIDLSKNRHVKPDDMIKALEDHYRAFQHRATIAGNPSSTKQARRGGMRQVASGDA</sequence>
<protein>
    <submittedName>
        <fullName evidence="2">Uncharacterized protein</fullName>
    </submittedName>
</protein>
<feature type="compositionally biased region" description="Basic and acidic residues" evidence="1">
    <location>
        <begin position="49"/>
        <end position="61"/>
    </location>
</feature>
<evidence type="ECO:0000313" key="3">
    <source>
        <dbReference type="Proteomes" id="UP001642464"/>
    </source>
</evidence>